<feature type="compositionally biased region" description="Low complexity" evidence="1">
    <location>
        <begin position="254"/>
        <end position="276"/>
    </location>
</feature>
<organism evidence="2 3">
    <name type="scientific">Mucor saturninus</name>
    <dbReference type="NCBI Taxonomy" id="64648"/>
    <lineage>
        <taxon>Eukaryota</taxon>
        <taxon>Fungi</taxon>
        <taxon>Fungi incertae sedis</taxon>
        <taxon>Mucoromycota</taxon>
        <taxon>Mucoromycotina</taxon>
        <taxon>Mucoromycetes</taxon>
        <taxon>Mucorales</taxon>
        <taxon>Mucorineae</taxon>
        <taxon>Mucoraceae</taxon>
        <taxon>Mucor</taxon>
    </lineage>
</organism>
<feature type="compositionally biased region" description="Polar residues" evidence="1">
    <location>
        <begin position="217"/>
        <end position="253"/>
    </location>
</feature>
<accession>A0A8H7V1T9</accession>
<protein>
    <submittedName>
        <fullName evidence="2">Uncharacterized protein</fullName>
    </submittedName>
</protein>
<name>A0A8H7V1T9_9FUNG</name>
<feature type="compositionally biased region" description="Pro residues" evidence="1">
    <location>
        <begin position="277"/>
        <end position="288"/>
    </location>
</feature>
<comment type="caution">
    <text evidence="2">The sequence shown here is derived from an EMBL/GenBank/DDBJ whole genome shotgun (WGS) entry which is preliminary data.</text>
</comment>
<evidence type="ECO:0000313" key="3">
    <source>
        <dbReference type="Proteomes" id="UP000603453"/>
    </source>
</evidence>
<gene>
    <name evidence="2" type="ORF">INT47_009866</name>
</gene>
<sequence>MRSANGRKYVRDKLYQVPFSKAVKHKAGITTGVMGLSIVPKDAEEILRKEKANRILVGHGPTWTNRCAVELGIRIEYNPAKYCHISHFWAKISNMDRPSPDKCARTTPLYGTKPPGKNLVYVHFKTEAEAARFILLYAVQKRYICRTLETITVRTTLCNGSPVAYCFIKGLHNILGNASLCCCKLNPEPPPPPQTQEPLPPTQEPLPSPTQKPSPSPIQESFQSPIQEPSPSSNQEPLPSPIQELSQLQIQASLQPPTQEPLPLQIQESLPPLIQEPLPPQTHEPLPPLILESLPAPNQEQPSPPNQELPSPPSQELPSPPN</sequence>
<dbReference type="OrthoDB" id="72788at2759"/>
<dbReference type="EMBL" id="JAEPRD010000086">
    <property type="protein sequence ID" value="KAG2200228.1"/>
    <property type="molecule type" value="Genomic_DNA"/>
</dbReference>
<evidence type="ECO:0000256" key="1">
    <source>
        <dbReference type="SAM" id="MobiDB-lite"/>
    </source>
</evidence>
<dbReference type="AlphaFoldDB" id="A0A8H7V1T9"/>
<dbReference type="Proteomes" id="UP000603453">
    <property type="component" value="Unassembled WGS sequence"/>
</dbReference>
<feature type="compositionally biased region" description="Pro residues" evidence="1">
    <location>
        <begin position="302"/>
        <end position="322"/>
    </location>
</feature>
<feature type="compositionally biased region" description="Pro residues" evidence="1">
    <location>
        <begin position="190"/>
        <end position="216"/>
    </location>
</feature>
<proteinExistence type="predicted"/>
<evidence type="ECO:0000313" key="2">
    <source>
        <dbReference type="EMBL" id="KAG2200228.1"/>
    </source>
</evidence>
<keyword evidence="3" id="KW-1185">Reference proteome</keyword>
<feature type="compositionally biased region" description="Low complexity" evidence="1">
    <location>
        <begin position="289"/>
        <end position="301"/>
    </location>
</feature>
<feature type="region of interest" description="Disordered" evidence="1">
    <location>
        <begin position="190"/>
        <end position="322"/>
    </location>
</feature>
<reference evidence="2" key="1">
    <citation type="submission" date="2020-12" db="EMBL/GenBank/DDBJ databases">
        <title>Metabolic potential, ecology and presence of endohyphal bacteria is reflected in genomic diversity of Mucoromycotina.</title>
        <authorList>
            <person name="Muszewska A."/>
            <person name="Okrasinska A."/>
            <person name="Steczkiewicz K."/>
            <person name="Drgas O."/>
            <person name="Orlowska M."/>
            <person name="Perlinska-Lenart U."/>
            <person name="Aleksandrzak-Piekarczyk T."/>
            <person name="Szatraj K."/>
            <person name="Zielenkiewicz U."/>
            <person name="Pilsyk S."/>
            <person name="Malc E."/>
            <person name="Mieczkowski P."/>
            <person name="Kruszewska J.S."/>
            <person name="Biernat P."/>
            <person name="Pawlowska J."/>
        </authorList>
    </citation>
    <scope>NUCLEOTIDE SEQUENCE</scope>
    <source>
        <strain evidence="2">WA0000017839</strain>
    </source>
</reference>